<dbReference type="RefSeq" id="WP_264501109.1">
    <property type="nucleotide sequence ID" value="NZ_JAPDDS010000005.1"/>
</dbReference>
<organism evidence="3 4">
    <name type="scientific">Luteolibacter flavescens</name>
    <dbReference type="NCBI Taxonomy" id="1859460"/>
    <lineage>
        <taxon>Bacteria</taxon>
        <taxon>Pseudomonadati</taxon>
        <taxon>Verrucomicrobiota</taxon>
        <taxon>Verrucomicrobiia</taxon>
        <taxon>Verrucomicrobiales</taxon>
        <taxon>Verrucomicrobiaceae</taxon>
        <taxon>Luteolibacter</taxon>
    </lineage>
</organism>
<dbReference type="EMBL" id="JAPDDS010000005">
    <property type="protein sequence ID" value="MCW1885152.1"/>
    <property type="molecule type" value="Genomic_DNA"/>
</dbReference>
<gene>
    <name evidence="3" type="ORF">OKA04_10470</name>
</gene>
<evidence type="ECO:0000313" key="3">
    <source>
        <dbReference type="EMBL" id="MCW1885152.1"/>
    </source>
</evidence>
<evidence type="ECO:0000256" key="1">
    <source>
        <dbReference type="ARBA" id="ARBA00022679"/>
    </source>
</evidence>
<dbReference type="Proteomes" id="UP001207930">
    <property type="component" value="Unassembled WGS sequence"/>
</dbReference>
<dbReference type="CDD" id="cd03809">
    <property type="entry name" value="GT4_MtfB-like"/>
    <property type="match status" value="1"/>
</dbReference>
<dbReference type="Pfam" id="PF13692">
    <property type="entry name" value="Glyco_trans_1_4"/>
    <property type="match status" value="1"/>
</dbReference>
<accession>A0ABT3FNL1</accession>
<dbReference type="Pfam" id="PF00534">
    <property type="entry name" value="Glycos_transf_1"/>
    <property type="match status" value="1"/>
</dbReference>
<dbReference type="EC" id="2.4.-.-" evidence="3"/>
<dbReference type="Gene3D" id="3.40.50.2000">
    <property type="entry name" value="Glycogen Phosphorylase B"/>
    <property type="match status" value="4"/>
</dbReference>
<keyword evidence="4" id="KW-1185">Reference proteome</keyword>
<dbReference type="SUPFAM" id="SSF53756">
    <property type="entry name" value="UDP-Glycosyltransferase/glycogen phosphorylase"/>
    <property type="match status" value="2"/>
</dbReference>
<protein>
    <submittedName>
        <fullName evidence="3">Glycosyltransferase</fullName>
        <ecNumber evidence="3">2.4.-.-</ecNumber>
    </submittedName>
</protein>
<sequence length="784" mass="88006">MPSESPSIVVFAQVPPPEHGQSRMVKLMLDGLREETPELEVHHVNARFSDTMEDIGGTNWTKFARLGDFITRALYLWMRHRPRVLYYVPGPVRWSAVLRDWLVLGCLRPFYHQVAFHWHAIGHGEWAHGSDRLKLPGPKWLDRIARRISARVLESPALSIVLTPHSTKDAEVIDSKSSELIYNGIEDPCEATAEKIAAEREVRTRELVGESSPRFRALYMSVGTVEKGLFDMLDAVGLFLAAAPQTWEMDLTIAGGILPACRTSFDERLQSLERNFPQRLTVTQRGYVTGAEKIDCLASHDLFIAASRWESFGLTVAEAMASGLAVVAAASDGVQGVLPERYPFLAPVADAPALSDALRRCCDALLAGDGMEIHRELRGTFLSRYGRKDFCRSITSTLESLAEGPGHVRKAPSKLTVQVYLADQNPKLGRSLGISRMTEVLLKELADRGDLWLKGITSRSSVQMPAGTETLMVPWTTRGKFSRVVTDHLHPLWQQDHPPGVFYFPKGFLPRLHAMATPSAVTIHDTIIQYYADHYPEWRTEMEYRYWANMLKHTLRHADGILTISEAAREQILGFMERHGIPAKPVTVTYEPCTYEGVPQPVAPEKENYVLHLGSREPHKRTAWLIRQWAEASRTRTDLPKLHVVGRMPEEVVELAKTCPQVERLPFLDDAELQQQFERARALIFPSEIEGFGLPAVEAYFLGTPVCFTLGTSIEEVLGDAASRGGIRLDEPASLFSALDEVLALPPEQVRAWGLALRERYSARVVADHMVTVFHELARTHRRS</sequence>
<keyword evidence="1 3" id="KW-0808">Transferase</keyword>
<dbReference type="PANTHER" id="PTHR46401">
    <property type="entry name" value="GLYCOSYLTRANSFERASE WBBK-RELATED"/>
    <property type="match status" value="1"/>
</dbReference>
<reference evidence="3 4" key="1">
    <citation type="submission" date="2022-10" db="EMBL/GenBank/DDBJ databases">
        <title>Luteolibacter flavescens strain MCCC 1K03193, whole genome shotgun sequencing project.</title>
        <authorList>
            <person name="Zhao G."/>
            <person name="Shen L."/>
        </authorList>
    </citation>
    <scope>NUCLEOTIDE SEQUENCE [LARGE SCALE GENOMIC DNA]</scope>
    <source>
        <strain evidence="3 4">MCCC 1K03193</strain>
    </source>
</reference>
<dbReference type="CDD" id="cd03801">
    <property type="entry name" value="GT4_PimA-like"/>
    <property type="match status" value="1"/>
</dbReference>
<keyword evidence="3" id="KW-0328">Glycosyltransferase</keyword>
<proteinExistence type="predicted"/>
<dbReference type="InterPro" id="IPR001296">
    <property type="entry name" value="Glyco_trans_1"/>
</dbReference>
<name>A0ABT3FNL1_9BACT</name>
<dbReference type="PANTHER" id="PTHR46401:SF2">
    <property type="entry name" value="GLYCOSYLTRANSFERASE WBBK-RELATED"/>
    <property type="match status" value="1"/>
</dbReference>
<evidence type="ECO:0000259" key="2">
    <source>
        <dbReference type="Pfam" id="PF00534"/>
    </source>
</evidence>
<evidence type="ECO:0000313" key="4">
    <source>
        <dbReference type="Proteomes" id="UP001207930"/>
    </source>
</evidence>
<comment type="caution">
    <text evidence="3">The sequence shown here is derived from an EMBL/GenBank/DDBJ whole genome shotgun (WGS) entry which is preliminary data.</text>
</comment>
<dbReference type="GO" id="GO:0016757">
    <property type="term" value="F:glycosyltransferase activity"/>
    <property type="evidence" value="ECO:0007669"/>
    <property type="project" value="UniProtKB-KW"/>
</dbReference>
<feature type="domain" description="Glycosyl transferase family 1" evidence="2">
    <location>
        <begin position="601"/>
        <end position="747"/>
    </location>
</feature>